<evidence type="ECO:0000256" key="7">
    <source>
        <dbReference type="SAM" id="MobiDB-lite"/>
    </source>
</evidence>
<dbReference type="InterPro" id="IPR050291">
    <property type="entry name" value="CDF_Transporter"/>
</dbReference>
<evidence type="ECO:0000256" key="8">
    <source>
        <dbReference type="SAM" id="Phobius"/>
    </source>
</evidence>
<organism evidence="11 12">
    <name type="scientific">Helicobacter canis</name>
    <dbReference type="NCBI Taxonomy" id="29419"/>
    <lineage>
        <taxon>Bacteria</taxon>
        <taxon>Pseudomonadati</taxon>
        <taxon>Campylobacterota</taxon>
        <taxon>Epsilonproteobacteria</taxon>
        <taxon>Campylobacterales</taxon>
        <taxon>Helicobacteraceae</taxon>
        <taxon>Helicobacter</taxon>
    </lineage>
</organism>
<accession>A0A377J3K9</accession>
<sequence>MGIKAPPNAMDSSVVDSMDPTKDPKELESSPSTQAKKISPQRRATMISSCVACVLIVVKFVAGIISGSVAILASAIDSLLDLSASLFNLYAITKAEQPACVKFNYGRGKIESLAAVIEGSVIVVSGIFILYQSFKKIALGSELARLDLSVFVMIFSLIVTACLVLYLNYVAKMSNNLVIQADALHYKTDLLSNGAVLVALVLVKLTGFEIIDALFGIAIGLYVGYSAFGLLKQGVLVLLDRALDDEKLTAIKEILDSATEVKSYHDLKTRQSGDTHFVEVHLVFSPDILLKDAHAVADMLECKIQNLQEQWQGQWVVITHLDPYEPLG</sequence>
<dbReference type="EMBL" id="UGHV01000001">
    <property type="protein sequence ID" value="STO97030.1"/>
    <property type="molecule type" value="Genomic_DNA"/>
</dbReference>
<dbReference type="NCBIfam" id="TIGR01297">
    <property type="entry name" value="CDF"/>
    <property type="match status" value="1"/>
</dbReference>
<dbReference type="SUPFAM" id="SSF160240">
    <property type="entry name" value="Cation efflux protein cytoplasmic domain-like"/>
    <property type="match status" value="1"/>
</dbReference>
<evidence type="ECO:0000256" key="1">
    <source>
        <dbReference type="ARBA" id="ARBA00004141"/>
    </source>
</evidence>
<evidence type="ECO:0000259" key="9">
    <source>
        <dbReference type="Pfam" id="PF01545"/>
    </source>
</evidence>
<dbReference type="GO" id="GO:0015086">
    <property type="term" value="F:cadmium ion transmembrane transporter activity"/>
    <property type="evidence" value="ECO:0007669"/>
    <property type="project" value="TreeGrafter"/>
</dbReference>
<dbReference type="PANTHER" id="PTHR43840:SF15">
    <property type="entry name" value="MITOCHONDRIAL METAL TRANSPORTER 1-RELATED"/>
    <property type="match status" value="1"/>
</dbReference>
<dbReference type="InterPro" id="IPR058533">
    <property type="entry name" value="Cation_efflux_TM"/>
</dbReference>
<dbReference type="AlphaFoldDB" id="A0A377J3K9"/>
<evidence type="ECO:0000256" key="5">
    <source>
        <dbReference type="ARBA" id="ARBA00022989"/>
    </source>
</evidence>
<keyword evidence="4 8" id="KW-0812">Transmembrane</keyword>
<dbReference type="GO" id="GO:0005886">
    <property type="term" value="C:plasma membrane"/>
    <property type="evidence" value="ECO:0007669"/>
    <property type="project" value="TreeGrafter"/>
</dbReference>
<feature type="domain" description="Cation efflux protein cytoplasmic" evidence="10">
    <location>
        <begin position="243"/>
        <end position="324"/>
    </location>
</feature>
<dbReference type="GO" id="GO:0006882">
    <property type="term" value="P:intracellular zinc ion homeostasis"/>
    <property type="evidence" value="ECO:0007669"/>
    <property type="project" value="TreeGrafter"/>
</dbReference>
<keyword evidence="5 8" id="KW-1133">Transmembrane helix</keyword>
<protein>
    <submittedName>
        <fullName evidence="11">Ferrous-iron efflux pump FieF</fullName>
    </submittedName>
</protein>
<evidence type="ECO:0000256" key="6">
    <source>
        <dbReference type="ARBA" id="ARBA00023136"/>
    </source>
</evidence>
<dbReference type="Gene3D" id="3.30.70.1350">
    <property type="entry name" value="Cation efflux protein, cytoplasmic domain"/>
    <property type="match status" value="1"/>
</dbReference>
<feature type="transmembrane region" description="Helical" evidence="8">
    <location>
        <begin position="190"/>
        <end position="207"/>
    </location>
</feature>
<dbReference type="GO" id="GO:0015093">
    <property type="term" value="F:ferrous iron transmembrane transporter activity"/>
    <property type="evidence" value="ECO:0007669"/>
    <property type="project" value="TreeGrafter"/>
</dbReference>
<dbReference type="Pfam" id="PF01545">
    <property type="entry name" value="Cation_efflux"/>
    <property type="match status" value="1"/>
</dbReference>
<feature type="compositionally biased region" description="Basic and acidic residues" evidence="7">
    <location>
        <begin position="19"/>
        <end position="28"/>
    </location>
</feature>
<dbReference type="PANTHER" id="PTHR43840">
    <property type="entry name" value="MITOCHONDRIAL METAL TRANSPORTER 1-RELATED"/>
    <property type="match status" value="1"/>
</dbReference>
<dbReference type="InterPro" id="IPR002524">
    <property type="entry name" value="Cation_efflux"/>
</dbReference>
<dbReference type="InterPro" id="IPR027469">
    <property type="entry name" value="Cation_efflux_TMD_sf"/>
</dbReference>
<dbReference type="GO" id="GO:0015341">
    <property type="term" value="F:zinc efflux antiporter activity"/>
    <property type="evidence" value="ECO:0007669"/>
    <property type="project" value="TreeGrafter"/>
</dbReference>
<evidence type="ECO:0000313" key="12">
    <source>
        <dbReference type="Proteomes" id="UP000254841"/>
    </source>
</evidence>
<evidence type="ECO:0000256" key="4">
    <source>
        <dbReference type="ARBA" id="ARBA00022692"/>
    </source>
</evidence>
<reference evidence="11 12" key="1">
    <citation type="submission" date="2018-06" db="EMBL/GenBank/DDBJ databases">
        <authorList>
            <consortium name="Pathogen Informatics"/>
            <person name="Doyle S."/>
        </authorList>
    </citation>
    <scope>NUCLEOTIDE SEQUENCE [LARGE SCALE GENOMIC DNA]</scope>
    <source>
        <strain evidence="11 12">NCTC12410</strain>
    </source>
</reference>
<evidence type="ECO:0000256" key="2">
    <source>
        <dbReference type="ARBA" id="ARBA00008114"/>
    </source>
</evidence>
<feature type="domain" description="Cation efflux protein transmembrane" evidence="9">
    <location>
        <begin position="46"/>
        <end position="239"/>
    </location>
</feature>
<dbReference type="SUPFAM" id="SSF161111">
    <property type="entry name" value="Cation efflux protein transmembrane domain-like"/>
    <property type="match status" value="1"/>
</dbReference>
<comment type="similarity">
    <text evidence="2">Belongs to the cation diffusion facilitator (CDF) transporter (TC 2.A.4) family.</text>
</comment>
<feature type="transmembrane region" description="Helical" evidence="8">
    <location>
        <begin position="71"/>
        <end position="92"/>
    </location>
</feature>
<dbReference type="Proteomes" id="UP000254841">
    <property type="component" value="Unassembled WGS sequence"/>
</dbReference>
<evidence type="ECO:0000256" key="3">
    <source>
        <dbReference type="ARBA" id="ARBA00022448"/>
    </source>
</evidence>
<dbReference type="Pfam" id="PF16916">
    <property type="entry name" value="ZT_dimer"/>
    <property type="match status" value="1"/>
</dbReference>
<keyword evidence="6 8" id="KW-0472">Membrane</keyword>
<comment type="subcellular location">
    <subcellularLocation>
        <location evidence="1">Membrane</location>
        <topology evidence="1">Multi-pass membrane protein</topology>
    </subcellularLocation>
</comment>
<keyword evidence="3" id="KW-0813">Transport</keyword>
<evidence type="ECO:0000313" key="11">
    <source>
        <dbReference type="EMBL" id="STO97030.1"/>
    </source>
</evidence>
<feature type="region of interest" description="Disordered" evidence="7">
    <location>
        <begin position="1"/>
        <end position="40"/>
    </location>
</feature>
<feature type="transmembrane region" description="Helical" evidence="8">
    <location>
        <begin position="44"/>
        <end position="65"/>
    </location>
</feature>
<dbReference type="InterPro" id="IPR036837">
    <property type="entry name" value="Cation_efflux_CTD_sf"/>
</dbReference>
<dbReference type="InterPro" id="IPR027470">
    <property type="entry name" value="Cation_efflux_CTD"/>
</dbReference>
<name>A0A377J3K9_9HELI</name>
<dbReference type="Gene3D" id="1.20.1510.10">
    <property type="entry name" value="Cation efflux protein transmembrane domain"/>
    <property type="match status" value="1"/>
</dbReference>
<feature type="transmembrane region" description="Helical" evidence="8">
    <location>
        <begin position="146"/>
        <end position="169"/>
    </location>
</feature>
<proteinExistence type="inferred from homology"/>
<evidence type="ECO:0000259" key="10">
    <source>
        <dbReference type="Pfam" id="PF16916"/>
    </source>
</evidence>
<gene>
    <name evidence="11" type="primary">fieF</name>
    <name evidence="11" type="ORF">NCTC12410_00849</name>
</gene>
<feature type="transmembrane region" description="Helical" evidence="8">
    <location>
        <begin position="113"/>
        <end position="134"/>
    </location>
</feature>
<feature type="transmembrane region" description="Helical" evidence="8">
    <location>
        <begin position="213"/>
        <end position="231"/>
    </location>
</feature>